<dbReference type="InterPro" id="IPR007396">
    <property type="entry name" value="TR_PAI2-type"/>
</dbReference>
<dbReference type="PANTHER" id="PTHR35802:SF1">
    <property type="entry name" value="PROTEASE SYNTHASE AND SPORULATION PROTEIN PAI 2"/>
    <property type="match status" value="1"/>
</dbReference>
<dbReference type="Proteomes" id="UP000664132">
    <property type="component" value="Unassembled WGS sequence"/>
</dbReference>
<dbReference type="PIRSF" id="PIRSF010372">
    <property type="entry name" value="PaiB"/>
    <property type="match status" value="1"/>
</dbReference>
<dbReference type="Gene3D" id="2.30.110.10">
    <property type="entry name" value="Electron Transport, Fmn-binding Protein, Chain A"/>
    <property type="match status" value="1"/>
</dbReference>
<dbReference type="PANTHER" id="PTHR35802">
    <property type="entry name" value="PROTEASE SYNTHASE AND SPORULATION PROTEIN PAI 2"/>
    <property type="match status" value="1"/>
</dbReference>
<name>A0A8H7T525_9HELO</name>
<evidence type="ECO:0000313" key="2">
    <source>
        <dbReference type="Proteomes" id="UP000664132"/>
    </source>
</evidence>
<dbReference type="InterPro" id="IPR012349">
    <property type="entry name" value="Split_barrel_FMN-bd"/>
</dbReference>
<comment type="caution">
    <text evidence="1">The sequence shown here is derived from an EMBL/GenBank/DDBJ whole genome shotgun (WGS) entry which is preliminary data.</text>
</comment>
<dbReference type="AlphaFoldDB" id="A0A8H7T525"/>
<sequence length="255" mass="28028">MYLRAAHAELHIPSLYAFIRQNPLGILTTAIPSQNHNTIQSSHIPWVLDVLDENETSTPTAKLRGHLARANPQSKVLIEAATQAGTDRLEEDVMILFNGPLHHYVTPKFYVETKPNTGKVVPTWNYSAVQVYGKATIFFNTSAPSTNAFLSKALDDLSQQSEEGIFGYTGKGGAPKAWSVNDSPESYIGLLKKAIIGIEIEIREIGGKFKMSQELKDGDREGVIEGFKKLGTEEGAEIASLVRERDDMVKSAKKA</sequence>
<dbReference type="SUPFAM" id="SSF50475">
    <property type="entry name" value="FMN-binding split barrel"/>
    <property type="match status" value="1"/>
</dbReference>
<dbReference type="EMBL" id="JAFJYH010000227">
    <property type="protein sequence ID" value="KAG4415309.1"/>
    <property type="molecule type" value="Genomic_DNA"/>
</dbReference>
<keyword evidence="2" id="KW-1185">Reference proteome</keyword>
<accession>A0A8H7T525</accession>
<evidence type="ECO:0008006" key="3">
    <source>
        <dbReference type="Google" id="ProtNLM"/>
    </source>
</evidence>
<dbReference type="Pfam" id="PF04299">
    <property type="entry name" value="FMN_bind_2"/>
    <property type="match status" value="1"/>
</dbReference>
<protein>
    <recommendedName>
        <fullName evidence="3">Transcriptional regulator</fullName>
    </recommendedName>
</protein>
<reference evidence="1" key="1">
    <citation type="submission" date="2021-02" db="EMBL/GenBank/DDBJ databases">
        <title>Genome sequence Cadophora malorum strain M34.</title>
        <authorList>
            <person name="Stefanovic E."/>
            <person name="Vu D."/>
            <person name="Scully C."/>
            <person name="Dijksterhuis J."/>
            <person name="Roader J."/>
            <person name="Houbraken J."/>
        </authorList>
    </citation>
    <scope>NUCLEOTIDE SEQUENCE</scope>
    <source>
        <strain evidence="1">M34</strain>
    </source>
</reference>
<dbReference type="OrthoDB" id="2101473at2759"/>
<organism evidence="1 2">
    <name type="scientific">Cadophora malorum</name>
    <dbReference type="NCBI Taxonomy" id="108018"/>
    <lineage>
        <taxon>Eukaryota</taxon>
        <taxon>Fungi</taxon>
        <taxon>Dikarya</taxon>
        <taxon>Ascomycota</taxon>
        <taxon>Pezizomycotina</taxon>
        <taxon>Leotiomycetes</taxon>
        <taxon>Helotiales</taxon>
        <taxon>Ploettnerulaceae</taxon>
        <taxon>Cadophora</taxon>
    </lineage>
</organism>
<evidence type="ECO:0000313" key="1">
    <source>
        <dbReference type="EMBL" id="KAG4415309.1"/>
    </source>
</evidence>
<proteinExistence type="predicted"/>
<gene>
    <name evidence="1" type="ORF">IFR04_011564</name>
</gene>